<sequence length="169" mass="19337">MAHRWKIAFVRYAICESKSTFTCENKAVKKGSHLYYFKNMPNLKAQQVKELADNLLRMTNALGDYRYENSEHLSENENWQIKELHRQQLEDTTELYTLSAVLIMEEVEMSLQKIETITKETIALYKKLGTVQHVLDRATSILTLATAIIGLNVKGITSSIKSLLSPVSK</sequence>
<gene>
    <name evidence="1" type="ORF">LCGC14_0858260</name>
</gene>
<evidence type="ECO:0000313" key="1">
    <source>
        <dbReference type="EMBL" id="KKN28057.1"/>
    </source>
</evidence>
<proteinExistence type="predicted"/>
<name>A0A0F9PTH7_9ZZZZ</name>
<protein>
    <submittedName>
        <fullName evidence="1">Uncharacterized protein</fullName>
    </submittedName>
</protein>
<dbReference type="EMBL" id="LAZR01002593">
    <property type="protein sequence ID" value="KKN28057.1"/>
    <property type="molecule type" value="Genomic_DNA"/>
</dbReference>
<comment type="caution">
    <text evidence="1">The sequence shown here is derived from an EMBL/GenBank/DDBJ whole genome shotgun (WGS) entry which is preliminary data.</text>
</comment>
<reference evidence="1" key="1">
    <citation type="journal article" date="2015" name="Nature">
        <title>Complex archaea that bridge the gap between prokaryotes and eukaryotes.</title>
        <authorList>
            <person name="Spang A."/>
            <person name="Saw J.H."/>
            <person name="Jorgensen S.L."/>
            <person name="Zaremba-Niedzwiedzka K."/>
            <person name="Martijn J."/>
            <person name="Lind A.E."/>
            <person name="van Eijk R."/>
            <person name="Schleper C."/>
            <person name="Guy L."/>
            <person name="Ettema T.J."/>
        </authorList>
    </citation>
    <scope>NUCLEOTIDE SEQUENCE</scope>
</reference>
<organism evidence="1">
    <name type="scientific">marine sediment metagenome</name>
    <dbReference type="NCBI Taxonomy" id="412755"/>
    <lineage>
        <taxon>unclassified sequences</taxon>
        <taxon>metagenomes</taxon>
        <taxon>ecological metagenomes</taxon>
    </lineage>
</organism>
<accession>A0A0F9PTH7</accession>
<dbReference type="AlphaFoldDB" id="A0A0F9PTH7"/>